<feature type="compositionally biased region" description="Low complexity" evidence="6">
    <location>
        <begin position="360"/>
        <end position="385"/>
    </location>
</feature>
<organism evidence="9 10">
    <name type="scientific">Botrytis tulipae</name>
    <dbReference type="NCBI Taxonomy" id="87230"/>
    <lineage>
        <taxon>Eukaryota</taxon>
        <taxon>Fungi</taxon>
        <taxon>Dikarya</taxon>
        <taxon>Ascomycota</taxon>
        <taxon>Pezizomycotina</taxon>
        <taxon>Leotiomycetes</taxon>
        <taxon>Helotiales</taxon>
        <taxon>Sclerotiniaceae</taxon>
        <taxon>Botrytis</taxon>
    </lineage>
</organism>
<evidence type="ECO:0000256" key="5">
    <source>
        <dbReference type="ARBA" id="ARBA00038359"/>
    </source>
</evidence>
<dbReference type="InterPro" id="IPR049326">
    <property type="entry name" value="Rhodopsin_dom_fungi"/>
</dbReference>
<evidence type="ECO:0000256" key="2">
    <source>
        <dbReference type="ARBA" id="ARBA00022692"/>
    </source>
</evidence>
<comment type="caution">
    <text evidence="9">The sequence shown here is derived from an EMBL/GenBank/DDBJ whole genome shotgun (WGS) entry which is preliminary data.</text>
</comment>
<evidence type="ECO:0000313" key="10">
    <source>
        <dbReference type="Proteomes" id="UP000297777"/>
    </source>
</evidence>
<evidence type="ECO:0000256" key="1">
    <source>
        <dbReference type="ARBA" id="ARBA00004141"/>
    </source>
</evidence>
<dbReference type="OrthoDB" id="5329176at2759"/>
<keyword evidence="4 7" id="KW-0472">Membrane</keyword>
<keyword evidence="3 7" id="KW-1133">Transmembrane helix</keyword>
<feature type="transmembrane region" description="Helical" evidence="7">
    <location>
        <begin position="60"/>
        <end position="80"/>
    </location>
</feature>
<sequence>MRIPPPQVLSNFPQPNYIDPVTRGPVLLIITAVFLPLVYIVVGLRTFTRIHLSKHFGIDDVFLLIALVPTTVCAVLALIAQESWKWNRHIWDVAPDDAEFGLKVSLLLECLFGLAVALTKISLLILVMRVMSRGTGLLKHLAIAMIVIVACEAIAFDVVIINNCSPISDYWKLSYSPQNCIDERTHLLTSAIINTCSDFFVFFLPIPTVFSLPIPFRQQLMLFILFAAGLVVCASGIVRIWYIHATYSSYDRTWFSYPLWISSVLNLYIGIICTALPATKPFFSTFLPSLFGHSTQPSDESLYKLSAHNPSKVRMHPSQNEPKRPEESFNIGDIPDPMAEGTEIPDYMRKSRQMLPLSYLSSQSSNRGSSNRRSSLQRSSNPPSYHHQSYQTYDTRDMEFDEASLSIGSYLEPGSARLTQQSDRTYPSDRSSLSTFVTEEPGSPQSSRFASSLMEVPYTYNQFGRAHELRPSESQDVLIHAR</sequence>
<feature type="region of interest" description="Disordered" evidence="6">
    <location>
        <begin position="312"/>
        <end position="342"/>
    </location>
</feature>
<gene>
    <name evidence="9" type="ORF">BTUL_0066g00050</name>
</gene>
<evidence type="ECO:0000259" key="8">
    <source>
        <dbReference type="Pfam" id="PF20684"/>
    </source>
</evidence>
<reference evidence="9 10" key="1">
    <citation type="submission" date="2017-12" db="EMBL/GenBank/DDBJ databases">
        <title>Comparative genomics of Botrytis spp.</title>
        <authorList>
            <person name="Valero-Jimenez C.A."/>
            <person name="Tapia P."/>
            <person name="Veloso J."/>
            <person name="Silva-Moreno E."/>
            <person name="Staats M."/>
            <person name="Valdes J.H."/>
            <person name="Van Kan J.A.L."/>
        </authorList>
    </citation>
    <scope>NUCLEOTIDE SEQUENCE [LARGE SCALE GENOMIC DNA]</scope>
    <source>
        <strain evidence="9 10">Bt9001</strain>
    </source>
</reference>
<dbReference type="Pfam" id="PF20684">
    <property type="entry name" value="Fung_rhodopsin"/>
    <property type="match status" value="1"/>
</dbReference>
<feature type="region of interest" description="Disordered" evidence="6">
    <location>
        <begin position="360"/>
        <end position="389"/>
    </location>
</feature>
<accession>A0A4Z1EMF3</accession>
<comment type="similarity">
    <text evidence="5">Belongs to the SAT4 family.</text>
</comment>
<dbReference type="AlphaFoldDB" id="A0A4Z1EMF3"/>
<protein>
    <recommendedName>
        <fullName evidence="8">Rhodopsin domain-containing protein</fullName>
    </recommendedName>
</protein>
<dbReference type="PANTHER" id="PTHR33048:SF129">
    <property type="entry name" value="INTEGRAL MEMBRANE PROTEIN-RELATED"/>
    <property type="match status" value="1"/>
</dbReference>
<dbReference type="Proteomes" id="UP000297777">
    <property type="component" value="Unassembled WGS sequence"/>
</dbReference>
<feature type="region of interest" description="Disordered" evidence="6">
    <location>
        <begin position="419"/>
        <end position="448"/>
    </location>
</feature>
<dbReference type="EMBL" id="PQXH01000066">
    <property type="protein sequence ID" value="TGO13616.1"/>
    <property type="molecule type" value="Genomic_DNA"/>
</dbReference>
<name>A0A4Z1EMF3_9HELO</name>
<feature type="transmembrane region" description="Helical" evidence="7">
    <location>
        <begin position="140"/>
        <end position="161"/>
    </location>
</feature>
<dbReference type="GO" id="GO:0016020">
    <property type="term" value="C:membrane"/>
    <property type="evidence" value="ECO:0007669"/>
    <property type="project" value="UniProtKB-SubCell"/>
</dbReference>
<evidence type="ECO:0000256" key="7">
    <source>
        <dbReference type="SAM" id="Phobius"/>
    </source>
</evidence>
<feature type="transmembrane region" description="Helical" evidence="7">
    <location>
        <begin position="26"/>
        <end position="48"/>
    </location>
</feature>
<evidence type="ECO:0000256" key="6">
    <source>
        <dbReference type="SAM" id="MobiDB-lite"/>
    </source>
</evidence>
<evidence type="ECO:0000313" key="9">
    <source>
        <dbReference type="EMBL" id="TGO13616.1"/>
    </source>
</evidence>
<dbReference type="PANTHER" id="PTHR33048">
    <property type="entry name" value="PTH11-LIKE INTEGRAL MEMBRANE PROTEIN (AFU_ORTHOLOGUE AFUA_5G11245)"/>
    <property type="match status" value="1"/>
</dbReference>
<proteinExistence type="inferred from homology"/>
<evidence type="ECO:0000256" key="3">
    <source>
        <dbReference type="ARBA" id="ARBA00022989"/>
    </source>
</evidence>
<keyword evidence="2 7" id="KW-0812">Transmembrane</keyword>
<feature type="transmembrane region" description="Helical" evidence="7">
    <location>
        <begin position="254"/>
        <end position="276"/>
    </location>
</feature>
<feature type="transmembrane region" description="Helical" evidence="7">
    <location>
        <begin position="222"/>
        <end position="242"/>
    </location>
</feature>
<dbReference type="InterPro" id="IPR052337">
    <property type="entry name" value="SAT4-like"/>
</dbReference>
<feature type="transmembrane region" description="Helical" evidence="7">
    <location>
        <begin position="100"/>
        <end position="128"/>
    </location>
</feature>
<comment type="subcellular location">
    <subcellularLocation>
        <location evidence="1">Membrane</location>
        <topology evidence="1">Multi-pass membrane protein</topology>
    </subcellularLocation>
</comment>
<evidence type="ECO:0000256" key="4">
    <source>
        <dbReference type="ARBA" id="ARBA00023136"/>
    </source>
</evidence>
<keyword evidence="10" id="KW-1185">Reference proteome</keyword>
<feature type="domain" description="Rhodopsin" evidence="8">
    <location>
        <begin position="44"/>
        <end position="284"/>
    </location>
</feature>